<dbReference type="GO" id="GO:0005524">
    <property type="term" value="F:ATP binding"/>
    <property type="evidence" value="ECO:0007669"/>
    <property type="project" value="UniProtKB-KW"/>
</dbReference>
<dbReference type="InterPro" id="IPR003594">
    <property type="entry name" value="HATPase_dom"/>
</dbReference>
<evidence type="ECO:0000259" key="25">
    <source>
        <dbReference type="PROSITE" id="PS50894"/>
    </source>
</evidence>
<dbReference type="SUPFAM" id="SSF47226">
    <property type="entry name" value="Histidine-containing phosphotransfer domain, HPT domain"/>
    <property type="match status" value="1"/>
</dbReference>
<feature type="modified residue" description="Phosphohistidine" evidence="19">
    <location>
        <position position="935"/>
    </location>
</feature>
<dbReference type="InterPro" id="IPR003661">
    <property type="entry name" value="HisK_dim/P_dom"/>
</dbReference>
<evidence type="ECO:0000256" key="12">
    <source>
        <dbReference type="ARBA" id="ARBA00022840"/>
    </source>
</evidence>
<keyword evidence="12 26" id="KW-0067">ATP-binding</keyword>
<dbReference type="SMART" id="SM00448">
    <property type="entry name" value="REC"/>
    <property type="match status" value="1"/>
</dbReference>
<keyword evidence="16 22" id="KW-0472">Membrane</keyword>
<dbReference type="SUPFAM" id="SSF47384">
    <property type="entry name" value="Homodimeric domain of signal transducing histidine kinase"/>
    <property type="match status" value="1"/>
</dbReference>
<organism evidence="26 27">
    <name type="scientific">Delftia acidovorans</name>
    <name type="common">Pseudomonas acidovorans</name>
    <name type="synonym">Comamonas acidovorans</name>
    <dbReference type="NCBI Taxonomy" id="80866"/>
    <lineage>
        <taxon>Bacteria</taxon>
        <taxon>Pseudomonadati</taxon>
        <taxon>Pseudomonadota</taxon>
        <taxon>Betaproteobacteria</taxon>
        <taxon>Burkholderiales</taxon>
        <taxon>Comamonadaceae</taxon>
        <taxon>Delftia</taxon>
    </lineage>
</organism>
<evidence type="ECO:0000256" key="1">
    <source>
        <dbReference type="ARBA" id="ARBA00000085"/>
    </source>
</evidence>
<dbReference type="CDD" id="cd16922">
    <property type="entry name" value="HATPase_EvgS-ArcB-TorS-like"/>
    <property type="match status" value="1"/>
</dbReference>
<dbReference type="PROSITE" id="PS50110">
    <property type="entry name" value="RESPONSE_REGULATORY"/>
    <property type="match status" value="1"/>
</dbReference>
<dbReference type="InterPro" id="IPR008207">
    <property type="entry name" value="Sig_transdc_His_kin_Hpt_dom"/>
</dbReference>
<evidence type="ECO:0000256" key="16">
    <source>
        <dbReference type="ARBA" id="ARBA00023136"/>
    </source>
</evidence>
<dbReference type="Pfam" id="PF00072">
    <property type="entry name" value="Response_reg"/>
    <property type="match status" value="1"/>
</dbReference>
<reference evidence="26" key="1">
    <citation type="submission" date="2023-11" db="EMBL/GenBank/DDBJ databases">
        <title>Identification and selenium tolerance of Delftia acidovorans R3-25.</title>
        <authorList>
            <person name="Zhang S."/>
            <person name="Liu Y."/>
            <person name="Guo Y."/>
        </authorList>
    </citation>
    <scope>NUCLEOTIDE SEQUENCE</scope>
    <source>
        <strain evidence="26">R3-25</strain>
    </source>
</reference>
<dbReference type="Pfam" id="PF02518">
    <property type="entry name" value="HATPase_c"/>
    <property type="match status" value="1"/>
</dbReference>
<dbReference type="FunFam" id="3.30.565.10:FF:000010">
    <property type="entry name" value="Sensor histidine kinase RcsC"/>
    <property type="match status" value="1"/>
</dbReference>
<keyword evidence="15" id="KW-0843">Virulence</keyword>
<dbReference type="InterPro" id="IPR005467">
    <property type="entry name" value="His_kinase_dom"/>
</dbReference>
<dbReference type="Gene3D" id="1.10.287.130">
    <property type="match status" value="1"/>
</dbReference>
<dbReference type="GO" id="GO:0005886">
    <property type="term" value="C:plasma membrane"/>
    <property type="evidence" value="ECO:0007669"/>
    <property type="project" value="UniProtKB-SubCell"/>
</dbReference>
<dbReference type="FunFam" id="1.10.287.130:FF:000004">
    <property type="entry name" value="Ethylene receptor 1"/>
    <property type="match status" value="1"/>
</dbReference>
<keyword evidence="21" id="KW-0175">Coiled coil</keyword>
<dbReference type="SMART" id="SM00388">
    <property type="entry name" value="HisKA"/>
    <property type="match status" value="1"/>
</dbReference>
<dbReference type="RefSeq" id="WP_319073782.1">
    <property type="nucleotide sequence ID" value="NZ_JAWWMZ010000004.1"/>
</dbReference>
<dbReference type="InterPro" id="IPR036641">
    <property type="entry name" value="HPT_dom_sf"/>
</dbReference>
<evidence type="ECO:0000256" key="6">
    <source>
        <dbReference type="ARBA" id="ARBA00022553"/>
    </source>
</evidence>
<evidence type="ECO:0000256" key="5">
    <source>
        <dbReference type="ARBA" id="ARBA00022519"/>
    </source>
</evidence>
<evidence type="ECO:0000256" key="17">
    <source>
        <dbReference type="ARBA" id="ARBA00058004"/>
    </source>
</evidence>
<evidence type="ECO:0000256" key="9">
    <source>
        <dbReference type="ARBA" id="ARBA00022729"/>
    </source>
</evidence>
<evidence type="ECO:0000259" key="24">
    <source>
        <dbReference type="PROSITE" id="PS50110"/>
    </source>
</evidence>
<evidence type="ECO:0000256" key="8">
    <source>
        <dbReference type="ARBA" id="ARBA00022692"/>
    </source>
</evidence>
<keyword evidence="8 22" id="KW-0812">Transmembrane</keyword>
<keyword evidence="13 22" id="KW-1133">Transmembrane helix</keyword>
<dbReference type="Pfam" id="PF00512">
    <property type="entry name" value="HisKA"/>
    <property type="match status" value="1"/>
</dbReference>
<dbReference type="CDD" id="cd17546">
    <property type="entry name" value="REC_hyHK_CKI1_RcsC-like"/>
    <property type="match status" value="1"/>
</dbReference>
<evidence type="ECO:0000256" key="13">
    <source>
        <dbReference type="ARBA" id="ARBA00022989"/>
    </source>
</evidence>
<dbReference type="SUPFAM" id="SSF55874">
    <property type="entry name" value="ATPase domain of HSP90 chaperone/DNA topoisomerase II/histidine kinase"/>
    <property type="match status" value="1"/>
</dbReference>
<dbReference type="SUPFAM" id="SSF52172">
    <property type="entry name" value="CheY-like"/>
    <property type="match status" value="1"/>
</dbReference>
<name>A0AAJ2R3K6_DELAC</name>
<keyword evidence="7" id="KW-0808">Transferase</keyword>
<comment type="subcellular location">
    <subcellularLocation>
        <location evidence="2">Cell inner membrane</location>
        <topology evidence="2">Multi-pass membrane protein</topology>
    </subcellularLocation>
</comment>
<evidence type="ECO:0000256" key="2">
    <source>
        <dbReference type="ARBA" id="ARBA00004429"/>
    </source>
</evidence>
<proteinExistence type="predicted"/>
<dbReference type="InterPro" id="IPR036890">
    <property type="entry name" value="HATPase_C_sf"/>
</dbReference>
<dbReference type="Proteomes" id="UP001287445">
    <property type="component" value="Unassembled WGS sequence"/>
</dbReference>
<accession>A0AAJ2R3K6</accession>
<evidence type="ECO:0000313" key="26">
    <source>
        <dbReference type="EMBL" id="MDX4954547.1"/>
    </source>
</evidence>
<evidence type="ECO:0000256" key="21">
    <source>
        <dbReference type="SAM" id="Coils"/>
    </source>
</evidence>
<dbReference type="InterPro" id="IPR001789">
    <property type="entry name" value="Sig_transdc_resp-reg_receiver"/>
</dbReference>
<dbReference type="SMART" id="SM00387">
    <property type="entry name" value="HATPase_c"/>
    <property type="match status" value="1"/>
</dbReference>
<evidence type="ECO:0000259" key="23">
    <source>
        <dbReference type="PROSITE" id="PS50109"/>
    </source>
</evidence>
<evidence type="ECO:0000256" key="3">
    <source>
        <dbReference type="ARBA" id="ARBA00012438"/>
    </source>
</evidence>
<feature type="domain" description="Histidine kinase" evidence="23">
    <location>
        <begin position="525"/>
        <end position="741"/>
    </location>
</feature>
<evidence type="ECO:0000256" key="18">
    <source>
        <dbReference type="ARBA" id="ARBA00070152"/>
    </source>
</evidence>
<feature type="coiled-coil region" evidence="21">
    <location>
        <begin position="495"/>
        <end position="525"/>
    </location>
</feature>
<keyword evidence="11" id="KW-0418">Kinase</keyword>
<dbReference type="EC" id="2.7.13.3" evidence="3"/>
<dbReference type="CDD" id="cd00082">
    <property type="entry name" value="HisKA"/>
    <property type="match status" value="1"/>
</dbReference>
<gene>
    <name evidence="26" type="ORF">SGN30_14115</name>
</gene>
<dbReference type="EMBL" id="JAWWMZ010000004">
    <property type="protein sequence ID" value="MDX4954547.1"/>
    <property type="molecule type" value="Genomic_DNA"/>
</dbReference>
<dbReference type="Gene3D" id="3.40.50.2300">
    <property type="match status" value="1"/>
</dbReference>
<feature type="transmembrane region" description="Helical" evidence="22">
    <location>
        <begin position="347"/>
        <end position="368"/>
    </location>
</feature>
<evidence type="ECO:0000256" key="22">
    <source>
        <dbReference type="SAM" id="Phobius"/>
    </source>
</evidence>
<comment type="function">
    <text evidence="17">Member of the two-component regulatory system BvgS/BvgA. Phosphorylates BvgA via a four-step phosphorelay in response to environmental signals.</text>
</comment>
<dbReference type="GO" id="GO:0000155">
    <property type="term" value="F:phosphorelay sensor kinase activity"/>
    <property type="evidence" value="ECO:0007669"/>
    <property type="project" value="InterPro"/>
</dbReference>
<feature type="transmembrane region" description="Helical" evidence="22">
    <location>
        <begin position="30"/>
        <end position="52"/>
    </location>
</feature>
<evidence type="ECO:0000256" key="15">
    <source>
        <dbReference type="ARBA" id="ARBA00023026"/>
    </source>
</evidence>
<evidence type="ECO:0000313" key="27">
    <source>
        <dbReference type="Proteomes" id="UP001287445"/>
    </source>
</evidence>
<keyword evidence="10" id="KW-0547">Nucleotide-binding</keyword>
<evidence type="ECO:0000256" key="10">
    <source>
        <dbReference type="ARBA" id="ARBA00022741"/>
    </source>
</evidence>
<comment type="catalytic activity">
    <reaction evidence="1">
        <text>ATP + protein L-histidine = ADP + protein N-phospho-L-histidine.</text>
        <dbReference type="EC" id="2.7.13.3"/>
    </reaction>
</comment>
<sequence length="982" mass="109054">MYLDAQMEIYKKEAGEKEELHLLTKYNKTLLFGGGLVFSLLIIVLAMLAALFELNDFMEERRAVFQSKRTRVLVEIETKQVIMMRGIIASELLWGQTHTSHPGVFAGADAVMAGVSPVVLLENKINKNVHKHYRDMLGELAYLANSSFLQNGRAISAYVFSPDRSFIGVLVPQVPNEHERKDMLLKLREQISTLPEDNGTIIPSVQLRHPIWLPPSKSILTGEMSFQIVVSAFQDGKPFLTVVSDMPTQYIESLMQQGEGRNSLFIIDSQGNVALGGGEIGDAIGDFFDIEVSKFHGGLISRYILSKYGAVYRNGYFYYYSRISNTNMILLQVFSWKDAVYLNGKSLIYLLFSLIFIIFFWCFLIYFYDRVFIPIYGKAKNVFDTEHLSRTIIAMAPYGLGLLDFKEKKMLLENSMMYKYKESMVLDDKSAGERLIEYFLRFYGEKYLSGKKTEYLPVVSEVVVSYNGTVAELSVIMVKAKYQGRHVLLCGFADITAHKQVQRNLEDAKKAAEEANQEKSSFLAAMSHEIRTPLNAILGNLEILGRSSMSEEQQTRLTTISSSSHSLLTLLNDVLDFSKIESGQMSVELASFDLKSVIRQVAAIYKPLAAELGIGFSLIIDHSLREGYIGDGERIKQILNNLLSNSLKFTKAGKIDVFASDRAGELKIKVSDTGIGIHPSQHPFIFDAFKQAGSDIAAEFGGTGLGLTLCQRMAHLMGGEIRFFSVPGKGSIFELTLPACHVQPVPASLGWDDGDVMLADDESAGYCARILIVDDHPVNRLLLLDQLKILGFEAESAEGGESALQMMSQNIYDLVLTDLQMPGMSGYALAQRIKQNYPGIPVGAITAHAGKQEKFKCAKFGIADILVKPASLKNIKEFIGKNIGKSGKGVAEAAEVPGSRLPYRDVLISATESSLAALRKHLLQGDLMAVHREIHAMKGSFAVAGLKDRVEDMDRLSSLVNMRHLHAVDDALTDLLENLRDI</sequence>
<dbReference type="InterPro" id="IPR036097">
    <property type="entry name" value="HisK_dim/P_sf"/>
</dbReference>
<dbReference type="AlphaFoldDB" id="A0AAJ2R3K6"/>
<protein>
    <recommendedName>
        <fullName evidence="18">Virulence sensor protein BvgS</fullName>
        <ecNumber evidence="3">2.7.13.3</ecNumber>
    </recommendedName>
</protein>
<dbReference type="PROSITE" id="PS50894">
    <property type="entry name" value="HPT"/>
    <property type="match status" value="1"/>
</dbReference>
<dbReference type="PROSITE" id="PS50109">
    <property type="entry name" value="HIS_KIN"/>
    <property type="match status" value="1"/>
</dbReference>
<feature type="domain" description="HPt" evidence="25">
    <location>
        <begin position="896"/>
        <end position="982"/>
    </location>
</feature>
<dbReference type="PRINTS" id="PR00344">
    <property type="entry name" value="BCTRLSENSOR"/>
</dbReference>
<dbReference type="Gene3D" id="3.30.565.10">
    <property type="entry name" value="Histidine kinase-like ATPase, C-terminal domain"/>
    <property type="match status" value="1"/>
</dbReference>
<dbReference type="InterPro" id="IPR004358">
    <property type="entry name" value="Sig_transdc_His_kin-like_C"/>
</dbReference>
<evidence type="ECO:0000256" key="20">
    <source>
        <dbReference type="PROSITE-ProRule" id="PRU00169"/>
    </source>
</evidence>
<dbReference type="PANTHER" id="PTHR43047">
    <property type="entry name" value="TWO-COMPONENT HISTIDINE PROTEIN KINASE"/>
    <property type="match status" value="1"/>
</dbReference>
<evidence type="ECO:0000256" key="19">
    <source>
        <dbReference type="PROSITE-ProRule" id="PRU00110"/>
    </source>
</evidence>
<keyword evidence="4" id="KW-1003">Cell membrane</keyword>
<keyword evidence="6 20" id="KW-0597">Phosphoprotein</keyword>
<keyword evidence="9" id="KW-0732">Signal</keyword>
<keyword evidence="14" id="KW-0902">Two-component regulatory system</keyword>
<keyword evidence="5" id="KW-0997">Cell inner membrane</keyword>
<evidence type="ECO:0000256" key="11">
    <source>
        <dbReference type="ARBA" id="ARBA00022777"/>
    </source>
</evidence>
<evidence type="ECO:0000256" key="14">
    <source>
        <dbReference type="ARBA" id="ARBA00023012"/>
    </source>
</evidence>
<feature type="modified residue" description="4-aspartylphosphate" evidence="20">
    <location>
        <position position="818"/>
    </location>
</feature>
<evidence type="ECO:0000256" key="7">
    <source>
        <dbReference type="ARBA" id="ARBA00022679"/>
    </source>
</evidence>
<feature type="domain" description="Response regulatory" evidence="24">
    <location>
        <begin position="769"/>
        <end position="883"/>
    </location>
</feature>
<dbReference type="InterPro" id="IPR011006">
    <property type="entry name" value="CheY-like_superfamily"/>
</dbReference>
<comment type="caution">
    <text evidence="26">The sequence shown here is derived from an EMBL/GenBank/DDBJ whole genome shotgun (WGS) entry which is preliminary data.</text>
</comment>
<evidence type="ECO:0000256" key="4">
    <source>
        <dbReference type="ARBA" id="ARBA00022475"/>
    </source>
</evidence>